<dbReference type="PANTHER" id="PTHR22930">
    <property type="match status" value="1"/>
</dbReference>
<dbReference type="EMBL" id="CAKOFQ010007615">
    <property type="protein sequence ID" value="CAH2004998.1"/>
    <property type="molecule type" value="Genomic_DNA"/>
</dbReference>
<name>A0A9P0PZW8_ACAOB</name>
<evidence type="ECO:0000313" key="2">
    <source>
        <dbReference type="Proteomes" id="UP001152888"/>
    </source>
</evidence>
<dbReference type="PANTHER" id="PTHR22930:SF269">
    <property type="entry name" value="NUCLEASE HARBI1-LIKE PROTEIN"/>
    <property type="match status" value="1"/>
</dbReference>
<accession>A0A9P0PZW8</accession>
<keyword evidence="2" id="KW-1185">Reference proteome</keyword>
<protein>
    <recommendedName>
        <fullName evidence="3">Nuclease HARBI1</fullName>
    </recommendedName>
</protein>
<proteinExistence type="predicted"/>
<evidence type="ECO:0008006" key="3">
    <source>
        <dbReference type="Google" id="ProtNLM"/>
    </source>
</evidence>
<sequence>MSKDCFTRLLNIIKPKLTKKNTNCRNCVSTEERLLITLRYFATGSSFKSLQFYFLRGHTTIRKIVYHTAKMLWKTLQPEFLPEPTREKWLDIAERFYSLWNLPNCIGSIDGKHIRIKAPPNSGSAFHNYKGFFL</sequence>
<comment type="caution">
    <text evidence="1">The sequence shown here is derived from an EMBL/GenBank/DDBJ whole genome shotgun (WGS) entry which is preliminary data.</text>
</comment>
<reference evidence="1" key="1">
    <citation type="submission" date="2022-03" db="EMBL/GenBank/DDBJ databases">
        <authorList>
            <person name="Sayadi A."/>
        </authorList>
    </citation>
    <scope>NUCLEOTIDE SEQUENCE</scope>
</reference>
<dbReference type="AlphaFoldDB" id="A0A9P0PZW8"/>
<organism evidence="1 2">
    <name type="scientific">Acanthoscelides obtectus</name>
    <name type="common">Bean weevil</name>
    <name type="synonym">Bruchus obtectus</name>
    <dbReference type="NCBI Taxonomy" id="200917"/>
    <lineage>
        <taxon>Eukaryota</taxon>
        <taxon>Metazoa</taxon>
        <taxon>Ecdysozoa</taxon>
        <taxon>Arthropoda</taxon>
        <taxon>Hexapoda</taxon>
        <taxon>Insecta</taxon>
        <taxon>Pterygota</taxon>
        <taxon>Neoptera</taxon>
        <taxon>Endopterygota</taxon>
        <taxon>Coleoptera</taxon>
        <taxon>Polyphaga</taxon>
        <taxon>Cucujiformia</taxon>
        <taxon>Chrysomeloidea</taxon>
        <taxon>Chrysomelidae</taxon>
        <taxon>Bruchinae</taxon>
        <taxon>Bruchini</taxon>
        <taxon>Acanthoscelides</taxon>
    </lineage>
</organism>
<dbReference type="Proteomes" id="UP001152888">
    <property type="component" value="Unassembled WGS sequence"/>
</dbReference>
<evidence type="ECO:0000313" key="1">
    <source>
        <dbReference type="EMBL" id="CAH2004998.1"/>
    </source>
</evidence>
<dbReference type="OrthoDB" id="2570778at2759"/>
<gene>
    <name evidence="1" type="ORF">ACAOBT_LOCUS28285</name>
</gene>
<dbReference type="InterPro" id="IPR045249">
    <property type="entry name" value="HARBI1-like"/>
</dbReference>